<dbReference type="RefSeq" id="WP_074910954.1">
    <property type="nucleotide sequence ID" value="NZ_FOVK01000002.1"/>
</dbReference>
<dbReference type="SUPFAM" id="SSF58113">
    <property type="entry name" value="Apolipoprotein A-I"/>
    <property type="match status" value="1"/>
</dbReference>
<proteinExistence type="predicted"/>
<dbReference type="OrthoDB" id="1957195at2"/>
<dbReference type="EMBL" id="FOVK01000002">
    <property type="protein sequence ID" value="SFN50149.1"/>
    <property type="molecule type" value="Genomic_DNA"/>
</dbReference>
<name>A0A1I4ZJK6_9CLOT</name>
<protein>
    <submittedName>
        <fullName evidence="1">Uncharacterized protein</fullName>
    </submittedName>
</protein>
<keyword evidence="2" id="KW-1185">Reference proteome</keyword>
<accession>A0A1I4ZJK6</accession>
<organism evidence="1 2">
    <name type="scientific">Proteiniclasticum ruminis</name>
    <dbReference type="NCBI Taxonomy" id="398199"/>
    <lineage>
        <taxon>Bacteria</taxon>
        <taxon>Bacillati</taxon>
        <taxon>Bacillota</taxon>
        <taxon>Clostridia</taxon>
        <taxon>Eubacteriales</taxon>
        <taxon>Clostridiaceae</taxon>
        <taxon>Proteiniclasticum</taxon>
    </lineage>
</organism>
<evidence type="ECO:0000313" key="2">
    <source>
        <dbReference type="Proteomes" id="UP000181899"/>
    </source>
</evidence>
<gene>
    <name evidence="1" type="ORF">SAMN04488695_1029</name>
</gene>
<dbReference type="AlphaFoldDB" id="A0A1I4ZJK6"/>
<dbReference type="STRING" id="398199.SAMN05421804_105203"/>
<dbReference type="eggNOG" id="ENOG502ZF1P">
    <property type="taxonomic scope" value="Bacteria"/>
</dbReference>
<reference evidence="1 2" key="1">
    <citation type="submission" date="2016-10" db="EMBL/GenBank/DDBJ databases">
        <authorList>
            <person name="de Groot N.N."/>
        </authorList>
    </citation>
    <scope>NUCLEOTIDE SEQUENCE [LARGE SCALE GENOMIC DNA]</scope>
    <source>
        <strain evidence="1 2">ML2</strain>
    </source>
</reference>
<evidence type="ECO:0000313" key="1">
    <source>
        <dbReference type="EMBL" id="SFN50149.1"/>
    </source>
</evidence>
<dbReference type="Proteomes" id="UP000181899">
    <property type="component" value="Unassembled WGS sequence"/>
</dbReference>
<sequence>MEEKDTKREKFAKNLGKITSEVLHVSGDAVGLLAMKMGKDAFAYKTIKTMRQKSQEAGDQVERFVDENIQKVQVRIEEKDLKDLRDKVDGVVQDVKDAVKKVDIHKIKDQVKEKADSIITKETKIYGDASHFYDEEKKVEGIIIDEVTWKEEE</sequence>